<evidence type="ECO:0000313" key="2">
    <source>
        <dbReference type="EMBL" id="KAL3616481.1"/>
    </source>
</evidence>
<comment type="caution">
    <text evidence="3">The sequence shown here is derived from an EMBL/GenBank/DDBJ whole genome shotgun (WGS) entry which is preliminary data.</text>
</comment>
<protein>
    <submittedName>
        <fullName evidence="3">Uncharacterized protein</fullName>
    </submittedName>
</protein>
<sequence>MAKKKNSGASATAAGSSKPRELASGEGSSKGIKVSESQLTRSEATDAGSGQLVVRDQNQPAAAKNLERPTVEKKKDEESEPDEEDGHSGSDDDVPLPAVAVAMTMSEINTHRDRVVAEAKKYYTKKIGSKVIGVDQLLIVSAAGDPL</sequence>
<feature type="compositionally biased region" description="Basic and acidic residues" evidence="1">
    <location>
        <begin position="65"/>
        <end position="77"/>
    </location>
</feature>
<dbReference type="AlphaFoldDB" id="A0ABD3CG09"/>
<feature type="region of interest" description="Disordered" evidence="1">
    <location>
        <begin position="1"/>
        <end position="97"/>
    </location>
</feature>
<reference evidence="4" key="1">
    <citation type="journal article" date="2024" name="IScience">
        <title>Strigolactones Initiate the Formation of Haustorium-like Structures in Castilleja.</title>
        <authorList>
            <person name="Buerger M."/>
            <person name="Peterson D."/>
            <person name="Chory J."/>
        </authorList>
    </citation>
    <scope>NUCLEOTIDE SEQUENCE [LARGE SCALE GENOMIC DNA]</scope>
</reference>
<name>A0ABD3CG09_9LAMI</name>
<dbReference type="EMBL" id="JAVIJP010000036">
    <property type="protein sequence ID" value="KAL3628533.1"/>
    <property type="molecule type" value="Genomic_DNA"/>
</dbReference>
<evidence type="ECO:0000313" key="4">
    <source>
        <dbReference type="Proteomes" id="UP001632038"/>
    </source>
</evidence>
<keyword evidence="4" id="KW-1185">Reference proteome</keyword>
<reference evidence="3" key="2">
    <citation type="submission" date="2024-11" db="EMBL/GenBank/DDBJ databases">
        <authorList>
            <person name="Burger M."/>
            <person name="Chory J."/>
        </authorList>
    </citation>
    <scope>NUCLEOTIDE SEQUENCE</scope>
    <source>
        <strain evidence="3">Tecolote</strain>
        <tissue evidence="3">Flower</tissue>
    </source>
</reference>
<dbReference type="EMBL" id="JAVIJP010000092">
    <property type="protein sequence ID" value="KAL3616481.1"/>
    <property type="molecule type" value="Genomic_DNA"/>
</dbReference>
<dbReference type="Proteomes" id="UP001632038">
    <property type="component" value="Unassembled WGS sequence"/>
</dbReference>
<proteinExistence type="predicted"/>
<feature type="compositionally biased region" description="Low complexity" evidence="1">
    <location>
        <begin position="7"/>
        <end position="17"/>
    </location>
</feature>
<accession>A0ABD3CG09</accession>
<gene>
    <name evidence="3" type="ORF">CASFOL_027579</name>
    <name evidence="2" type="ORF">CASFOL_039871</name>
</gene>
<organism evidence="3 4">
    <name type="scientific">Castilleja foliolosa</name>
    <dbReference type="NCBI Taxonomy" id="1961234"/>
    <lineage>
        <taxon>Eukaryota</taxon>
        <taxon>Viridiplantae</taxon>
        <taxon>Streptophyta</taxon>
        <taxon>Embryophyta</taxon>
        <taxon>Tracheophyta</taxon>
        <taxon>Spermatophyta</taxon>
        <taxon>Magnoliopsida</taxon>
        <taxon>eudicotyledons</taxon>
        <taxon>Gunneridae</taxon>
        <taxon>Pentapetalae</taxon>
        <taxon>asterids</taxon>
        <taxon>lamiids</taxon>
        <taxon>Lamiales</taxon>
        <taxon>Orobanchaceae</taxon>
        <taxon>Pedicularideae</taxon>
        <taxon>Castillejinae</taxon>
        <taxon>Castilleja</taxon>
    </lineage>
</organism>
<evidence type="ECO:0000313" key="3">
    <source>
        <dbReference type="EMBL" id="KAL3628533.1"/>
    </source>
</evidence>
<evidence type="ECO:0000256" key="1">
    <source>
        <dbReference type="SAM" id="MobiDB-lite"/>
    </source>
</evidence>